<evidence type="ECO:0000259" key="3">
    <source>
        <dbReference type="Pfam" id="PF06414"/>
    </source>
</evidence>
<keyword evidence="1" id="KW-0547">Nucleotide-binding</keyword>
<dbReference type="GO" id="GO:0005524">
    <property type="term" value="F:ATP binding"/>
    <property type="evidence" value="ECO:0007669"/>
    <property type="project" value="UniProtKB-KW"/>
</dbReference>
<dbReference type="EMBL" id="CP014687">
    <property type="protein sequence ID" value="AQT03833.1"/>
    <property type="molecule type" value="Genomic_DNA"/>
</dbReference>
<dbReference type="InterPro" id="IPR010488">
    <property type="entry name" value="Zeta_toxin_domain"/>
</dbReference>
<accession>A0A1U9LBJ8</accession>
<feature type="domain" description="Zeta toxin" evidence="3">
    <location>
        <begin position="5"/>
        <end position="158"/>
    </location>
</feature>
<evidence type="ECO:0000313" key="4">
    <source>
        <dbReference type="EMBL" id="AQT03833.1"/>
    </source>
</evidence>
<dbReference type="SUPFAM" id="SSF52540">
    <property type="entry name" value="P-loop containing nucleoside triphosphate hydrolases"/>
    <property type="match status" value="1"/>
</dbReference>
<reference evidence="4 5" key="1">
    <citation type="submission" date="2016-03" db="EMBL/GenBank/DDBJ databases">
        <title>Acetic acid bacteria sequencing.</title>
        <authorList>
            <person name="Brandt J."/>
            <person name="Jakob F."/>
            <person name="Vogel R.F."/>
        </authorList>
    </citation>
    <scope>NUCLEOTIDE SEQUENCE [LARGE SCALE GENOMIC DNA]</scope>
    <source>
        <strain evidence="4 5">TMW2.1084</strain>
    </source>
</reference>
<dbReference type="AlphaFoldDB" id="A0A1U9LBJ8"/>
<dbReference type="PANTHER" id="PTHR39206">
    <property type="entry name" value="SLL8004 PROTEIN"/>
    <property type="match status" value="1"/>
</dbReference>
<protein>
    <recommendedName>
        <fullName evidence="3">Zeta toxin domain-containing protein</fullName>
    </recommendedName>
</protein>
<sequence>MTRLLIYAGPNGSGKSSLRVGTSADIEPVDVVIDPDQIARGINPASPRDADREAGRRAIEIFNISLATGKSISLETTLSGHSIIRRITAARMAGYHVELRYIALASVEMNVQRVRARAAGGGHFIEPEAIRRRYIGSLVNLPTVIGLSDRVVISDNSGVMPEPVLEIENGQIVRRGVTMPGWLVSTCPDFCC</sequence>
<evidence type="ECO:0000313" key="5">
    <source>
        <dbReference type="Proteomes" id="UP000189055"/>
    </source>
</evidence>
<dbReference type="KEGG" id="aper:A0U91_00965"/>
<dbReference type="STRING" id="1076596.A0U91_00965"/>
<dbReference type="GO" id="GO:0016301">
    <property type="term" value="F:kinase activity"/>
    <property type="evidence" value="ECO:0007669"/>
    <property type="project" value="InterPro"/>
</dbReference>
<dbReference type="Proteomes" id="UP000189055">
    <property type="component" value="Chromosome"/>
</dbReference>
<keyword evidence="2" id="KW-0067">ATP-binding</keyword>
<dbReference type="Gene3D" id="3.40.50.300">
    <property type="entry name" value="P-loop containing nucleotide triphosphate hydrolases"/>
    <property type="match status" value="1"/>
</dbReference>
<evidence type="ECO:0000256" key="1">
    <source>
        <dbReference type="ARBA" id="ARBA00022741"/>
    </source>
</evidence>
<proteinExistence type="predicted"/>
<evidence type="ECO:0000256" key="2">
    <source>
        <dbReference type="ARBA" id="ARBA00022840"/>
    </source>
</evidence>
<organism evidence="4 5">
    <name type="scientific">Acetobacter persici</name>
    <dbReference type="NCBI Taxonomy" id="1076596"/>
    <lineage>
        <taxon>Bacteria</taxon>
        <taxon>Pseudomonadati</taxon>
        <taxon>Pseudomonadota</taxon>
        <taxon>Alphaproteobacteria</taxon>
        <taxon>Acetobacterales</taxon>
        <taxon>Acetobacteraceae</taxon>
        <taxon>Acetobacter</taxon>
    </lineage>
</organism>
<gene>
    <name evidence="4" type="ORF">A0U91_00965</name>
</gene>
<dbReference type="PANTHER" id="PTHR39206:SF1">
    <property type="entry name" value="SLL8004 PROTEIN"/>
    <property type="match status" value="1"/>
</dbReference>
<dbReference type="Pfam" id="PF06414">
    <property type="entry name" value="Zeta_toxin"/>
    <property type="match status" value="1"/>
</dbReference>
<dbReference type="RefSeq" id="WP_077929779.1">
    <property type="nucleotide sequence ID" value="NZ_CP014687.1"/>
</dbReference>
<name>A0A1U9LBJ8_9PROT</name>
<dbReference type="InterPro" id="IPR027417">
    <property type="entry name" value="P-loop_NTPase"/>
</dbReference>